<dbReference type="PANTHER" id="PTHR34131:SF3">
    <property type="entry name" value="(RAP ANNOTATION RELEASE2) GALACTOSE-BINDING LIKE DOMAIN CONTAINING PROTEIN"/>
    <property type="match status" value="1"/>
</dbReference>
<sequence length="305" mass="32353">MSPLRAPSRASTPKALNRRALVLLRPARMMQLCCSSKQDVAEPATSTSASAMASTSGTTGRTRAVFKANKLGRQPITEAERPLAEYMSLPASQYSVLDARRIERVDDSTFRCYVGELRFLSWVVEPVITVSVTVEQQEGGCTIRLLGCKLQGSRFVEDINDKFSATMTNVVRYRDYVPPPPAAAAASEDSSDGEEGTEGPAGPSQRHDAAAVVGGDGTAGAGAAALGVAGRGSQKKEIVSDTTIQVTVEVPPWSSFLPVSTLEGVGSGVMQNVLNAMVPRFLAQLATDYALWASGDESRRPVGEL</sequence>
<protein>
    <submittedName>
        <fullName evidence="2">Uncharacterized protein</fullName>
    </submittedName>
</protein>
<dbReference type="Proteomes" id="UP001165080">
    <property type="component" value="Unassembled WGS sequence"/>
</dbReference>
<proteinExistence type="predicted"/>
<dbReference type="PANTHER" id="PTHR34131">
    <property type="entry name" value="(RAP ANNOTATION RELEASE2) GALACTOSE-BINDING LIKE DOMAIN CONTAINING PROTEIN"/>
    <property type="match status" value="1"/>
</dbReference>
<dbReference type="AlphaFoldDB" id="A0A9W6BN76"/>
<organism evidence="2 3">
    <name type="scientific">Pleodorina starrii</name>
    <dbReference type="NCBI Taxonomy" id="330485"/>
    <lineage>
        <taxon>Eukaryota</taxon>
        <taxon>Viridiplantae</taxon>
        <taxon>Chlorophyta</taxon>
        <taxon>core chlorophytes</taxon>
        <taxon>Chlorophyceae</taxon>
        <taxon>CS clade</taxon>
        <taxon>Chlamydomonadales</taxon>
        <taxon>Volvocaceae</taxon>
        <taxon>Pleodorina</taxon>
    </lineage>
</organism>
<evidence type="ECO:0000256" key="1">
    <source>
        <dbReference type="SAM" id="MobiDB-lite"/>
    </source>
</evidence>
<comment type="caution">
    <text evidence="2">The sequence shown here is derived from an EMBL/GenBank/DDBJ whole genome shotgun (WGS) entry which is preliminary data.</text>
</comment>
<name>A0A9W6BN76_9CHLO</name>
<evidence type="ECO:0000313" key="2">
    <source>
        <dbReference type="EMBL" id="GLC55073.1"/>
    </source>
</evidence>
<dbReference type="Pfam" id="PF09366">
    <property type="entry name" value="DUF1997"/>
    <property type="match status" value="1"/>
</dbReference>
<keyword evidence="3" id="KW-1185">Reference proteome</keyword>
<reference evidence="2 3" key="1">
    <citation type="journal article" date="2023" name="Commun. Biol.">
        <title>Reorganization of the ancestral sex-determining regions during the evolution of trioecy in Pleodorina starrii.</title>
        <authorList>
            <person name="Takahashi K."/>
            <person name="Suzuki S."/>
            <person name="Kawai-Toyooka H."/>
            <person name="Yamamoto K."/>
            <person name="Hamaji T."/>
            <person name="Ootsuki R."/>
            <person name="Yamaguchi H."/>
            <person name="Kawachi M."/>
            <person name="Higashiyama T."/>
            <person name="Nozaki H."/>
        </authorList>
    </citation>
    <scope>NUCLEOTIDE SEQUENCE [LARGE SCALE GENOMIC DNA]</scope>
    <source>
        <strain evidence="2 3">NIES-4479</strain>
    </source>
</reference>
<gene>
    <name evidence="2" type="primary">PLEST008987</name>
    <name evidence="2" type="ORF">PLESTB_000940700</name>
</gene>
<dbReference type="EMBL" id="BRXU01000012">
    <property type="protein sequence ID" value="GLC55073.1"/>
    <property type="molecule type" value="Genomic_DNA"/>
</dbReference>
<dbReference type="InterPro" id="IPR018971">
    <property type="entry name" value="DUF1997"/>
</dbReference>
<accession>A0A9W6BN76</accession>
<feature type="region of interest" description="Disordered" evidence="1">
    <location>
        <begin position="180"/>
        <end position="212"/>
    </location>
</feature>
<evidence type="ECO:0000313" key="3">
    <source>
        <dbReference type="Proteomes" id="UP001165080"/>
    </source>
</evidence>